<feature type="compositionally biased region" description="Polar residues" evidence="1">
    <location>
        <begin position="177"/>
        <end position="190"/>
    </location>
</feature>
<dbReference type="AlphaFoldDB" id="A0AAV5GT35"/>
<gene>
    <name evidence="2" type="ORF">Rhopal_004816-T1</name>
</gene>
<sequence length="321" mass="35053">MHGLQLPRPAQPSTLPPLPPADPSPSSSSSLPRSSSSSAAAPPPRQPPRNYADQRAHARQLRHDRVKSPFIARGKDRDLSQLSGDQLAHMLDRTVRLLDSPDTVASLPGGDARLRAQRDRIERRLRELDQVQRIREGLDKTRITDDDPATADGDDVKVKTEEDDGEGHAGPKEMQDLVQSGASDEASSPSAKRRIAAQALSRSPKSLIASLSLADSLALQRRAVALDRQSAERKARKAALDEHRPEKTGELLRGALGVDSALSGFMFHAESDEEPDEAEIDDWLNEGRRGANGELDDEESAQLNPLRTAYMEGWDRAEAEG</sequence>
<evidence type="ECO:0000313" key="2">
    <source>
        <dbReference type="EMBL" id="GJN91793.1"/>
    </source>
</evidence>
<organism evidence="2 3">
    <name type="scientific">Rhodotorula paludigena</name>
    <dbReference type="NCBI Taxonomy" id="86838"/>
    <lineage>
        <taxon>Eukaryota</taxon>
        <taxon>Fungi</taxon>
        <taxon>Dikarya</taxon>
        <taxon>Basidiomycota</taxon>
        <taxon>Pucciniomycotina</taxon>
        <taxon>Microbotryomycetes</taxon>
        <taxon>Sporidiobolales</taxon>
        <taxon>Sporidiobolaceae</taxon>
        <taxon>Rhodotorula</taxon>
    </lineage>
</organism>
<evidence type="ECO:0000256" key="1">
    <source>
        <dbReference type="SAM" id="MobiDB-lite"/>
    </source>
</evidence>
<feature type="compositionally biased region" description="Low complexity" evidence="1">
    <location>
        <begin position="1"/>
        <end position="13"/>
    </location>
</feature>
<dbReference type="Proteomes" id="UP001342314">
    <property type="component" value="Unassembled WGS sequence"/>
</dbReference>
<proteinExistence type="predicted"/>
<keyword evidence="3" id="KW-1185">Reference proteome</keyword>
<dbReference type="EMBL" id="BQKY01000009">
    <property type="protein sequence ID" value="GJN91793.1"/>
    <property type="molecule type" value="Genomic_DNA"/>
</dbReference>
<feature type="region of interest" description="Disordered" evidence="1">
    <location>
        <begin position="286"/>
        <end position="321"/>
    </location>
</feature>
<feature type="compositionally biased region" description="Pro residues" evidence="1">
    <location>
        <begin position="14"/>
        <end position="23"/>
    </location>
</feature>
<feature type="region of interest" description="Disordered" evidence="1">
    <location>
        <begin position="139"/>
        <end position="203"/>
    </location>
</feature>
<feature type="region of interest" description="Disordered" evidence="1">
    <location>
        <begin position="1"/>
        <end position="80"/>
    </location>
</feature>
<feature type="compositionally biased region" description="Basic and acidic residues" evidence="1">
    <location>
        <begin position="154"/>
        <end position="175"/>
    </location>
</feature>
<comment type="caution">
    <text evidence="2">The sequence shown here is derived from an EMBL/GenBank/DDBJ whole genome shotgun (WGS) entry which is preliminary data.</text>
</comment>
<reference evidence="2 3" key="1">
    <citation type="submission" date="2021-12" db="EMBL/GenBank/DDBJ databases">
        <title>High titer production of polyol ester of fatty acids by Rhodotorula paludigena BS15 towards product separation-free biomass refinery.</title>
        <authorList>
            <person name="Mano J."/>
            <person name="Ono H."/>
            <person name="Tanaka T."/>
            <person name="Naito K."/>
            <person name="Sushida H."/>
            <person name="Ike M."/>
            <person name="Tokuyasu K."/>
            <person name="Kitaoka M."/>
        </authorList>
    </citation>
    <scope>NUCLEOTIDE SEQUENCE [LARGE SCALE GENOMIC DNA]</scope>
    <source>
        <strain evidence="2 3">BS15</strain>
    </source>
</reference>
<feature type="compositionally biased region" description="Low complexity" evidence="1">
    <location>
        <begin position="24"/>
        <end position="40"/>
    </location>
</feature>
<name>A0AAV5GT35_9BASI</name>
<protein>
    <submittedName>
        <fullName evidence="2">Uncharacterized protein</fullName>
    </submittedName>
</protein>
<evidence type="ECO:0000313" key="3">
    <source>
        <dbReference type="Proteomes" id="UP001342314"/>
    </source>
</evidence>
<accession>A0AAV5GT35</accession>
<feature type="compositionally biased region" description="Basic and acidic residues" evidence="1">
    <location>
        <begin position="52"/>
        <end position="79"/>
    </location>
</feature>